<dbReference type="GO" id="GO:0005886">
    <property type="term" value="C:plasma membrane"/>
    <property type="evidence" value="ECO:0007669"/>
    <property type="project" value="UniProtKB-SubCell"/>
</dbReference>
<keyword evidence="3" id="KW-1003">Cell membrane</keyword>
<feature type="transmembrane region" description="Helical" evidence="7">
    <location>
        <begin position="9"/>
        <end position="31"/>
    </location>
</feature>
<comment type="subcellular location">
    <subcellularLocation>
        <location evidence="1 7">Cell membrane</location>
        <topology evidence="1 7">Multi-pass membrane protein</topology>
    </subcellularLocation>
</comment>
<evidence type="ECO:0000313" key="9">
    <source>
        <dbReference type="EMBL" id="NYI77958.1"/>
    </source>
</evidence>
<keyword evidence="4 7" id="KW-0812">Transmembrane</keyword>
<organism evidence="9 10">
    <name type="scientific">Nocardioides panzhihuensis</name>
    <dbReference type="NCBI Taxonomy" id="860243"/>
    <lineage>
        <taxon>Bacteria</taxon>
        <taxon>Bacillati</taxon>
        <taxon>Actinomycetota</taxon>
        <taxon>Actinomycetes</taxon>
        <taxon>Propionibacteriales</taxon>
        <taxon>Nocardioidaceae</taxon>
        <taxon>Nocardioides</taxon>
    </lineage>
</organism>
<dbReference type="PANTHER" id="PTHR43744:SF4">
    <property type="entry name" value="OSMOPROTECTIVE COMPOUNDS UPTAKE PERMEASE PROTEIN GGTD"/>
    <property type="match status" value="1"/>
</dbReference>
<dbReference type="Pfam" id="PF00528">
    <property type="entry name" value="BPD_transp_1"/>
    <property type="match status" value="1"/>
</dbReference>
<comment type="caution">
    <text evidence="9">The sequence shown here is derived from an EMBL/GenBank/DDBJ whole genome shotgun (WGS) entry which is preliminary data.</text>
</comment>
<dbReference type="InterPro" id="IPR000515">
    <property type="entry name" value="MetI-like"/>
</dbReference>
<dbReference type="InterPro" id="IPR035906">
    <property type="entry name" value="MetI-like_sf"/>
</dbReference>
<dbReference type="PANTHER" id="PTHR43744">
    <property type="entry name" value="ABC TRANSPORTER PERMEASE PROTEIN MG189-RELATED-RELATED"/>
    <property type="match status" value="1"/>
</dbReference>
<name>A0A7Z0ISN6_9ACTN</name>
<evidence type="ECO:0000256" key="5">
    <source>
        <dbReference type="ARBA" id="ARBA00022989"/>
    </source>
</evidence>
<feature type="transmembrane region" description="Helical" evidence="7">
    <location>
        <begin position="245"/>
        <end position="266"/>
    </location>
</feature>
<protein>
    <submittedName>
        <fullName evidence="9">Alpha-glucoside transport system permease protein</fullName>
    </submittedName>
</protein>
<evidence type="ECO:0000256" key="1">
    <source>
        <dbReference type="ARBA" id="ARBA00004651"/>
    </source>
</evidence>
<dbReference type="SUPFAM" id="SSF161098">
    <property type="entry name" value="MetI-like"/>
    <property type="match status" value="1"/>
</dbReference>
<evidence type="ECO:0000259" key="8">
    <source>
        <dbReference type="PROSITE" id="PS50928"/>
    </source>
</evidence>
<dbReference type="CDD" id="cd06261">
    <property type="entry name" value="TM_PBP2"/>
    <property type="match status" value="1"/>
</dbReference>
<comment type="similarity">
    <text evidence="7">Belongs to the binding-protein-dependent transport system permease family.</text>
</comment>
<proteinExistence type="inferred from homology"/>
<feature type="transmembrane region" description="Helical" evidence="7">
    <location>
        <begin position="143"/>
        <end position="162"/>
    </location>
</feature>
<dbReference type="Proteomes" id="UP000564496">
    <property type="component" value="Unassembled WGS sequence"/>
</dbReference>
<evidence type="ECO:0000313" key="10">
    <source>
        <dbReference type="Proteomes" id="UP000564496"/>
    </source>
</evidence>
<dbReference type="EMBL" id="JACBZR010000001">
    <property type="protein sequence ID" value="NYI77958.1"/>
    <property type="molecule type" value="Genomic_DNA"/>
</dbReference>
<feature type="transmembrane region" description="Helical" evidence="7">
    <location>
        <begin position="110"/>
        <end position="131"/>
    </location>
</feature>
<evidence type="ECO:0000256" key="4">
    <source>
        <dbReference type="ARBA" id="ARBA00022692"/>
    </source>
</evidence>
<dbReference type="PROSITE" id="PS50928">
    <property type="entry name" value="ABC_TM1"/>
    <property type="match status" value="1"/>
</dbReference>
<gene>
    <name evidence="9" type="ORF">BJ988_002606</name>
</gene>
<evidence type="ECO:0000256" key="7">
    <source>
        <dbReference type="RuleBase" id="RU363032"/>
    </source>
</evidence>
<dbReference type="RefSeq" id="WP_179658382.1">
    <property type="nucleotide sequence ID" value="NZ_JACBZR010000001.1"/>
</dbReference>
<feature type="transmembrane region" description="Helical" evidence="7">
    <location>
        <begin position="74"/>
        <end position="98"/>
    </location>
</feature>
<feature type="domain" description="ABC transmembrane type-1" evidence="8">
    <location>
        <begin position="75"/>
        <end position="266"/>
    </location>
</feature>
<dbReference type="Gene3D" id="1.10.3720.10">
    <property type="entry name" value="MetI-like"/>
    <property type="match status" value="1"/>
</dbReference>
<evidence type="ECO:0000256" key="3">
    <source>
        <dbReference type="ARBA" id="ARBA00022475"/>
    </source>
</evidence>
<sequence length="281" mass="31092">MRNLTLGGVAVRVGVVLLCVLWFIPTLGLLVSSFRDEADVKSSGWWTVFTDPFDVSRWTFDSYSQVLESGMANAFVNSLVVSVPATVLPIMIAAFAAYAFTFMRFPGRNVLFMLIVGLLVIPLQVAFVPLLSLFSDYDLNGTFLAVWLAHTAFGMPLAVYILRNYMAGLPQEIIESAEIDGASHFQTFWRLIVPMSVPALAAFAIFQFLWVWNDLLVALIFLGAGDNEVVTITLRDLIGDRGQEWHLLTAGAFITMTVPLLVFFSLQRYFVRGLTAGSVKG</sequence>
<evidence type="ECO:0000256" key="2">
    <source>
        <dbReference type="ARBA" id="ARBA00022448"/>
    </source>
</evidence>
<accession>A0A7Z0ISN6</accession>
<feature type="transmembrane region" description="Helical" evidence="7">
    <location>
        <begin position="199"/>
        <end position="225"/>
    </location>
</feature>
<keyword evidence="6 7" id="KW-0472">Membrane</keyword>
<keyword evidence="10" id="KW-1185">Reference proteome</keyword>
<dbReference type="AlphaFoldDB" id="A0A7Z0ISN6"/>
<dbReference type="GO" id="GO:0055085">
    <property type="term" value="P:transmembrane transport"/>
    <property type="evidence" value="ECO:0007669"/>
    <property type="project" value="InterPro"/>
</dbReference>
<keyword evidence="2 7" id="KW-0813">Transport</keyword>
<evidence type="ECO:0000256" key="6">
    <source>
        <dbReference type="ARBA" id="ARBA00023136"/>
    </source>
</evidence>
<reference evidence="9 10" key="1">
    <citation type="submission" date="2020-07" db="EMBL/GenBank/DDBJ databases">
        <title>Sequencing the genomes of 1000 actinobacteria strains.</title>
        <authorList>
            <person name="Klenk H.-P."/>
        </authorList>
    </citation>
    <scope>NUCLEOTIDE SEQUENCE [LARGE SCALE GENOMIC DNA]</scope>
    <source>
        <strain evidence="9 10">DSM 26487</strain>
    </source>
</reference>
<keyword evidence="5 7" id="KW-1133">Transmembrane helix</keyword>